<sequence>RFEHLVTQMKWRLQEGQGEAIYEIGVEDCGTLSGVSAEELDASLTTL</sequence>
<dbReference type="Proteomes" id="UP000682733">
    <property type="component" value="Unassembled WGS sequence"/>
</dbReference>
<feature type="non-terminal residue" evidence="1">
    <location>
        <position position="47"/>
    </location>
</feature>
<evidence type="ECO:0000313" key="1">
    <source>
        <dbReference type="EMBL" id="CAF3917715.1"/>
    </source>
</evidence>
<reference evidence="1" key="1">
    <citation type="submission" date="2021-02" db="EMBL/GenBank/DDBJ databases">
        <authorList>
            <person name="Nowell W R."/>
        </authorList>
    </citation>
    <scope>NUCLEOTIDE SEQUENCE</scope>
</reference>
<accession>A0A8S2LPQ7</accession>
<proteinExistence type="predicted"/>
<evidence type="ECO:0000313" key="2">
    <source>
        <dbReference type="Proteomes" id="UP000682733"/>
    </source>
</evidence>
<feature type="non-terminal residue" evidence="1">
    <location>
        <position position="1"/>
    </location>
</feature>
<dbReference type="EMBL" id="CAJOBA010022646">
    <property type="protein sequence ID" value="CAF3917715.1"/>
    <property type="molecule type" value="Genomic_DNA"/>
</dbReference>
<dbReference type="PANTHER" id="PTHR43721:SF3">
    <property type="entry name" value="GTP-BINDING PROTEIN 2"/>
    <property type="match status" value="1"/>
</dbReference>
<gene>
    <name evidence="1" type="ORF">TMI583_LOCUS21203</name>
</gene>
<protein>
    <submittedName>
        <fullName evidence="1">Uncharacterized protein</fullName>
    </submittedName>
</protein>
<dbReference type="AlphaFoldDB" id="A0A8S2LPQ7"/>
<comment type="caution">
    <text evidence="1">The sequence shown here is derived from an EMBL/GenBank/DDBJ whole genome shotgun (WGS) entry which is preliminary data.</text>
</comment>
<dbReference type="InterPro" id="IPR050055">
    <property type="entry name" value="EF-Tu_GTPase"/>
</dbReference>
<name>A0A8S2LPQ7_9BILA</name>
<organism evidence="1 2">
    <name type="scientific">Didymodactylos carnosus</name>
    <dbReference type="NCBI Taxonomy" id="1234261"/>
    <lineage>
        <taxon>Eukaryota</taxon>
        <taxon>Metazoa</taxon>
        <taxon>Spiralia</taxon>
        <taxon>Gnathifera</taxon>
        <taxon>Rotifera</taxon>
        <taxon>Eurotatoria</taxon>
        <taxon>Bdelloidea</taxon>
        <taxon>Philodinida</taxon>
        <taxon>Philodinidae</taxon>
        <taxon>Didymodactylos</taxon>
    </lineage>
</organism>
<dbReference type="PANTHER" id="PTHR43721">
    <property type="entry name" value="ELONGATION FACTOR TU-RELATED"/>
    <property type="match status" value="1"/>
</dbReference>
<dbReference type="GO" id="GO:0003746">
    <property type="term" value="F:translation elongation factor activity"/>
    <property type="evidence" value="ECO:0007669"/>
    <property type="project" value="TreeGrafter"/>
</dbReference>